<dbReference type="Proteomes" id="UP000515240">
    <property type="component" value="Chromosome"/>
</dbReference>
<dbReference type="KEGG" id="cpis:HS961_06125"/>
<evidence type="ECO:0000313" key="2">
    <source>
        <dbReference type="Proteomes" id="UP000515240"/>
    </source>
</evidence>
<name>A0A7G5EEM1_9BURK</name>
<accession>A0A7G5EEM1</accession>
<dbReference type="PANTHER" id="PTHR37310:SF1">
    <property type="entry name" value="CYTOPLASMIC PROTEIN"/>
    <property type="match status" value="1"/>
</dbReference>
<dbReference type="CDD" id="cd08026">
    <property type="entry name" value="DUF326"/>
    <property type="match status" value="1"/>
</dbReference>
<dbReference type="InterPro" id="IPR044543">
    <property type="entry name" value="YHJQ-like"/>
</dbReference>
<proteinExistence type="predicted"/>
<dbReference type="Pfam" id="PF03860">
    <property type="entry name" value="Csp"/>
    <property type="match status" value="1"/>
</dbReference>
<dbReference type="RefSeq" id="WP_182326865.1">
    <property type="nucleotide sequence ID" value="NZ_CP058554.1"/>
</dbReference>
<protein>
    <submittedName>
        <fullName evidence="1">Four-helix bundle copper-binding protein</fullName>
    </submittedName>
</protein>
<dbReference type="AlphaFoldDB" id="A0A7G5EEM1"/>
<reference evidence="1 2" key="1">
    <citation type="journal article" date="2020" name="G3 (Bethesda)">
        <title>CeMbio - The Caenorhabditis elegans Microbiome Resource.</title>
        <authorList>
            <person name="Dirksen P."/>
            <person name="Assie A."/>
            <person name="Zimmermann J."/>
            <person name="Zhang F."/>
            <person name="Tietje A.M."/>
            <person name="Marsh S.A."/>
            <person name="Felix M.A."/>
            <person name="Shapira M."/>
            <person name="Kaleta C."/>
            <person name="Schulenburg H."/>
            <person name="Samuel B."/>
        </authorList>
    </citation>
    <scope>NUCLEOTIDE SEQUENCE [LARGE SCALE GENOMIC DNA]</scope>
    <source>
        <strain evidence="1 2">BIGb0172</strain>
    </source>
</reference>
<keyword evidence="2" id="KW-1185">Reference proteome</keyword>
<dbReference type="InterPro" id="IPR005560">
    <property type="entry name" value="Csp_YhjQ"/>
</dbReference>
<gene>
    <name evidence="1" type="ORF">HS961_06125</name>
</gene>
<dbReference type="EMBL" id="CP058554">
    <property type="protein sequence ID" value="QMV72446.1"/>
    <property type="molecule type" value="Genomic_DNA"/>
</dbReference>
<dbReference type="PANTHER" id="PTHR37310">
    <property type="entry name" value="CYTOPLASMIC PROTEIN-RELATED"/>
    <property type="match status" value="1"/>
</dbReference>
<organism evidence="1 2">
    <name type="scientific">Comamonas piscis</name>
    <dbReference type="NCBI Taxonomy" id="1562974"/>
    <lineage>
        <taxon>Bacteria</taxon>
        <taxon>Pseudomonadati</taxon>
        <taxon>Pseudomonadota</taxon>
        <taxon>Betaproteobacteria</taxon>
        <taxon>Burkholderiales</taxon>
        <taxon>Comamonadaceae</taxon>
        <taxon>Comamonas</taxon>
    </lineage>
</organism>
<evidence type="ECO:0000313" key="1">
    <source>
        <dbReference type="EMBL" id="QMV72446.1"/>
    </source>
</evidence>
<dbReference type="Gene3D" id="1.20.1270.360">
    <property type="match status" value="1"/>
</dbReference>
<sequence>MTTTANPYQACIDACNACVIACNECFAGCLKEDDPKMMARCMALDVNCAAICSLAVGAMARNSEMAKHFCRLCSEVCLACANECAHHQHDHCVRCAEACRACSKACLAMVN</sequence>